<evidence type="ECO:0000313" key="6">
    <source>
        <dbReference type="Proteomes" id="UP000712045"/>
    </source>
</evidence>
<evidence type="ECO:0000256" key="1">
    <source>
        <dbReference type="ARBA" id="ARBA00023015"/>
    </source>
</evidence>
<dbReference type="SUPFAM" id="SSF48498">
    <property type="entry name" value="Tetracyclin repressor-like, C-terminal domain"/>
    <property type="match status" value="1"/>
</dbReference>
<evidence type="ECO:0000313" key="5">
    <source>
        <dbReference type="EMBL" id="MBM7053945.1"/>
    </source>
</evidence>
<evidence type="ECO:0000256" key="2">
    <source>
        <dbReference type="ARBA" id="ARBA00023125"/>
    </source>
</evidence>
<comment type="caution">
    <text evidence="5">The sequence shown here is derived from an EMBL/GenBank/DDBJ whole genome shotgun (WGS) entry which is preliminary data.</text>
</comment>
<protein>
    <submittedName>
        <fullName evidence="5">TetR/AcrR family transcriptional regulator</fullName>
    </submittedName>
</protein>
<name>A0ABS2HWC6_9ACTN</name>
<keyword evidence="1" id="KW-0805">Transcription regulation</keyword>
<feature type="region of interest" description="Disordered" evidence="4">
    <location>
        <begin position="1"/>
        <end position="20"/>
    </location>
</feature>
<keyword evidence="2" id="KW-0238">DNA-binding</keyword>
<keyword evidence="3" id="KW-0804">Transcription</keyword>
<reference evidence="5 6" key="1">
    <citation type="submission" date="2021-02" db="EMBL/GenBank/DDBJ databases">
        <title>Genome Streptomyces sp. RHZ10.</title>
        <authorList>
            <person name="Besaury L."/>
        </authorList>
    </citation>
    <scope>NUCLEOTIDE SEQUENCE [LARGE SCALE GENOMIC DNA]</scope>
    <source>
        <strain evidence="5 6">RHZ10</strain>
    </source>
</reference>
<sequence length="200" mass="21305">MRTCVRHLHPPRRPAAWPGKPSWSTARWTCCAGTSVAEVACRAGVSNGVVTCHFPTEEDLLSEVVTSLYREAGWQIGQVTGDSDSVIGELATCIRSNLTFVADHPRHVRAVMEVAANMRPADGPPGGEDPLSAHLRELIERGQATGEAADVDAGVLAMTMRASIDAAAARAACDPTADPRGHAEHLVTIVRRALQATEPR</sequence>
<keyword evidence="6" id="KW-1185">Reference proteome</keyword>
<organism evidence="5 6">
    <name type="scientific">Streptomyces durocortorensis</name>
    <dbReference type="NCBI Taxonomy" id="2811104"/>
    <lineage>
        <taxon>Bacteria</taxon>
        <taxon>Bacillati</taxon>
        <taxon>Actinomycetota</taxon>
        <taxon>Actinomycetes</taxon>
        <taxon>Kitasatosporales</taxon>
        <taxon>Streptomycetaceae</taxon>
        <taxon>Streptomyces</taxon>
    </lineage>
</organism>
<dbReference type="SUPFAM" id="SSF46689">
    <property type="entry name" value="Homeodomain-like"/>
    <property type="match status" value="1"/>
</dbReference>
<evidence type="ECO:0000256" key="4">
    <source>
        <dbReference type="SAM" id="MobiDB-lite"/>
    </source>
</evidence>
<feature type="compositionally biased region" description="Basic residues" evidence="4">
    <location>
        <begin position="1"/>
        <end position="12"/>
    </location>
</feature>
<dbReference type="Gene3D" id="1.10.357.10">
    <property type="entry name" value="Tetracycline Repressor, domain 2"/>
    <property type="match status" value="1"/>
</dbReference>
<evidence type="ECO:0000256" key="3">
    <source>
        <dbReference type="ARBA" id="ARBA00023163"/>
    </source>
</evidence>
<dbReference type="InterPro" id="IPR050109">
    <property type="entry name" value="HTH-type_TetR-like_transc_reg"/>
</dbReference>
<dbReference type="PANTHER" id="PTHR30055:SF234">
    <property type="entry name" value="HTH-TYPE TRANSCRIPTIONAL REGULATOR BETI"/>
    <property type="match status" value="1"/>
</dbReference>
<gene>
    <name evidence="5" type="ORF">JS521_08710</name>
</gene>
<dbReference type="InterPro" id="IPR036271">
    <property type="entry name" value="Tet_transcr_reg_TetR-rel_C_sf"/>
</dbReference>
<dbReference type="EMBL" id="JAFEUF010000028">
    <property type="protein sequence ID" value="MBM7053945.1"/>
    <property type="molecule type" value="Genomic_DNA"/>
</dbReference>
<proteinExistence type="predicted"/>
<dbReference type="Proteomes" id="UP000712045">
    <property type="component" value="Unassembled WGS sequence"/>
</dbReference>
<dbReference type="InterPro" id="IPR009057">
    <property type="entry name" value="Homeodomain-like_sf"/>
</dbReference>
<accession>A0ABS2HWC6</accession>
<dbReference type="PANTHER" id="PTHR30055">
    <property type="entry name" value="HTH-TYPE TRANSCRIPTIONAL REGULATOR RUTR"/>
    <property type="match status" value="1"/>
</dbReference>